<keyword evidence="3" id="KW-1185">Reference proteome</keyword>
<feature type="transmembrane region" description="Helical" evidence="1">
    <location>
        <begin position="410"/>
        <end position="430"/>
    </location>
</feature>
<dbReference type="Proteomes" id="UP001190700">
    <property type="component" value="Unassembled WGS sequence"/>
</dbReference>
<protein>
    <submittedName>
        <fullName evidence="2">Uncharacterized protein</fullName>
    </submittedName>
</protein>
<keyword evidence="1" id="KW-0472">Membrane</keyword>
<gene>
    <name evidence="2" type="ORF">CYMTET_26608</name>
</gene>
<evidence type="ECO:0000313" key="3">
    <source>
        <dbReference type="Proteomes" id="UP001190700"/>
    </source>
</evidence>
<dbReference type="EMBL" id="LGRX02014413">
    <property type="protein sequence ID" value="KAK3264667.1"/>
    <property type="molecule type" value="Genomic_DNA"/>
</dbReference>
<feature type="transmembrane region" description="Helical" evidence="1">
    <location>
        <begin position="193"/>
        <end position="209"/>
    </location>
</feature>
<feature type="transmembrane region" description="Helical" evidence="1">
    <location>
        <begin position="6"/>
        <end position="28"/>
    </location>
</feature>
<reference evidence="2 3" key="1">
    <citation type="journal article" date="2015" name="Genome Biol. Evol.">
        <title>Comparative Genomics of a Bacterivorous Green Alga Reveals Evolutionary Causalities and Consequences of Phago-Mixotrophic Mode of Nutrition.</title>
        <authorList>
            <person name="Burns J.A."/>
            <person name="Paasch A."/>
            <person name="Narechania A."/>
            <person name="Kim E."/>
        </authorList>
    </citation>
    <scope>NUCLEOTIDE SEQUENCE [LARGE SCALE GENOMIC DNA]</scope>
    <source>
        <strain evidence="2 3">PLY_AMNH</strain>
    </source>
</reference>
<feature type="transmembrane region" description="Helical" evidence="1">
    <location>
        <begin position="225"/>
        <end position="245"/>
    </location>
</feature>
<name>A0AAE0FRF1_9CHLO</name>
<sequence length="541" mass="61438">MGVFGAARAFLVFTLLSFWVVTNLWGAISFRWFPSLRTSVGVEYWVPWMTYGHVMYDKCADPDFLPLKWRPVAGGNNEAENPWRETQDLYPWDLSIGYANSASLVRSMFEGIWRQRCDDEPFEFLMSRGRITRCKAVREGLRVKQVDEGPSPDWWPAWGKQFGDTVWGSMRSSRGSLYENFENNLRNPGGQRALTLSALLVLPSLWFWLSRMSSTPATTAPQPKWWVWSGIHLFLVAHFAPALLLHFDELFAHRDTFHMRGIHGLPGFYNLASDTVRDVPDVQLELIAKVTMALGVLCAVFPWRRSYLALLFNAGIFTLYSINPTWLQTLGLLSAWSFAFTSWGIFSPQLTAHCWEWYTLMSTLSSGLTKLGVGWPWLHTLGCHFSTPQIPRHFVLYFTGLFPAGSTTDLVLTTTAVCLEILPPFLILCLRFTKSWEMKRVLLANICLYLILFVTIIITMEVPPLFAAMYALPHLGSALQLWEELSKGKTSLRVRQLASPCLGADKTPLPYVPVKHASGKSNARLRQRKAKQVPLKDVVAT</sequence>
<dbReference type="AlphaFoldDB" id="A0AAE0FRF1"/>
<evidence type="ECO:0000256" key="1">
    <source>
        <dbReference type="SAM" id="Phobius"/>
    </source>
</evidence>
<keyword evidence="1" id="KW-1133">Transmembrane helix</keyword>
<keyword evidence="1" id="KW-0812">Transmembrane</keyword>
<accession>A0AAE0FRF1</accession>
<feature type="transmembrane region" description="Helical" evidence="1">
    <location>
        <begin position="442"/>
        <end position="459"/>
    </location>
</feature>
<proteinExistence type="predicted"/>
<comment type="caution">
    <text evidence="2">The sequence shown here is derived from an EMBL/GenBank/DDBJ whole genome shotgun (WGS) entry which is preliminary data.</text>
</comment>
<organism evidence="2 3">
    <name type="scientific">Cymbomonas tetramitiformis</name>
    <dbReference type="NCBI Taxonomy" id="36881"/>
    <lineage>
        <taxon>Eukaryota</taxon>
        <taxon>Viridiplantae</taxon>
        <taxon>Chlorophyta</taxon>
        <taxon>Pyramimonadophyceae</taxon>
        <taxon>Pyramimonadales</taxon>
        <taxon>Pyramimonadaceae</taxon>
        <taxon>Cymbomonas</taxon>
    </lineage>
</organism>
<evidence type="ECO:0000313" key="2">
    <source>
        <dbReference type="EMBL" id="KAK3264667.1"/>
    </source>
</evidence>